<protein>
    <submittedName>
        <fullName evidence="2">Uncharacterized protein</fullName>
    </submittedName>
</protein>
<dbReference type="InterPro" id="IPR025968">
    <property type="entry name" value="YwqJ_deaminase"/>
</dbReference>
<organism evidence="2 3">
    <name type="scientific">Sorangium cellulosum</name>
    <name type="common">Polyangium cellulosum</name>
    <dbReference type="NCBI Taxonomy" id="56"/>
    <lineage>
        <taxon>Bacteria</taxon>
        <taxon>Pseudomonadati</taxon>
        <taxon>Myxococcota</taxon>
        <taxon>Polyangia</taxon>
        <taxon>Polyangiales</taxon>
        <taxon>Polyangiaceae</taxon>
        <taxon>Sorangium</taxon>
    </lineage>
</organism>
<proteinExistence type="predicted"/>
<dbReference type="InterPro" id="IPR022385">
    <property type="entry name" value="Rhs_assc_core"/>
</dbReference>
<dbReference type="PANTHER" id="PTHR32305">
    <property type="match status" value="1"/>
</dbReference>
<dbReference type="Gene3D" id="2.180.10.10">
    <property type="entry name" value="RHS repeat-associated core"/>
    <property type="match status" value="1"/>
</dbReference>
<feature type="region of interest" description="Disordered" evidence="1">
    <location>
        <begin position="833"/>
        <end position="868"/>
    </location>
</feature>
<dbReference type="InterPro" id="IPR006530">
    <property type="entry name" value="YD"/>
</dbReference>
<dbReference type="InterPro" id="IPR050708">
    <property type="entry name" value="T6SS_VgrG/RHS"/>
</dbReference>
<dbReference type="Pfam" id="PF14431">
    <property type="entry name" value="YwqJ-deaminase"/>
    <property type="match status" value="1"/>
</dbReference>
<dbReference type="Proteomes" id="UP000075635">
    <property type="component" value="Unassembled WGS sequence"/>
</dbReference>
<evidence type="ECO:0000313" key="2">
    <source>
        <dbReference type="EMBL" id="KYF86696.1"/>
    </source>
</evidence>
<comment type="caution">
    <text evidence="2">The sequence shown here is derived from an EMBL/GenBank/DDBJ whole genome shotgun (WGS) entry which is preliminary data.</text>
</comment>
<evidence type="ECO:0000313" key="3">
    <source>
        <dbReference type="Proteomes" id="UP000075635"/>
    </source>
</evidence>
<dbReference type="EMBL" id="JEMB01001519">
    <property type="protein sequence ID" value="KYF86696.1"/>
    <property type="molecule type" value="Genomic_DNA"/>
</dbReference>
<evidence type="ECO:0000256" key="1">
    <source>
        <dbReference type="SAM" id="MobiDB-lite"/>
    </source>
</evidence>
<dbReference type="NCBIfam" id="TIGR03696">
    <property type="entry name" value="Rhs_assc_core"/>
    <property type="match status" value="1"/>
</dbReference>
<name>A0A150S2Y0_SORCE</name>
<dbReference type="PANTHER" id="PTHR32305:SF15">
    <property type="entry name" value="PROTEIN RHSA-RELATED"/>
    <property type="match status" value="1"/>
</dbReference>
<reference evidence="2 3" key="1">
    <citation type="submission" date="2014-02" db="EMBL/GenBank/DDBJ databases">
        <title>The small core and large imbalanced accessory genome model reveals a collaborative survival strategy of Sorangium cellulosum strains in nature.</title>
        <authorList>
            <person name="Han K."/>
            <person name="Peng R."/>
            <person name="Blom J."/>
            <person name="Li Y.-Z."/>
        </authorList>
    </citation>
    <scope>NUCLEOTIDE SEQUENCE [LARGE SCALE GENOMIC DNA]</scope>
    <source>
        <strain evidence="2 3">So0011-07</strain>
    </source>
</reference>
<dbReference type="NCBIfam" id="TIGR01643">
    <property type="entry name" value="YD_repeat_2x"/>
    <property type="match status" value="5"/>
</dbReference>
<gene>
    <name evidence="2" type="ORF">BE17_49220</name>
</gene>
<dbReference type="AlphaFoldDB" id="A0A150S2Y0"/>
<feature type="compositionally biased region" description="Pro residues" evidence="1">
    <location>
        <begin position="837"/>
        <end position="862"/>
    </location>
</feature>
<accession>A0A150S2Y0</accession>
<sequence>MATRGPDGLETQHARDPNGNLVYLSDTMGLVASFRHDERGCLVHAETADGGKTTMKYDALCNRVEIIEPHGGARALRYDFLGRLMEMRDEKGGFHRWLYDAMGRVVEYCSPLGARTSTIYDEAGRFAGERDADGRWFRLIYAGLSEVIAVERSDGTRVSYAYDRELGMVRIVNEEGDVHTIERDLEGRILAERTFDGRSLRYRNDQAGRLSRITFDDGEFVEMTYDDLDRVIERAFSDDTFHKLEYDERGRLVLFETEAARTQYTYDARGRCIREETALVNDPSSATSVQQLYDAGMNRTRMNVPGAFSIATPRDPAGRCSALFFSDGRGVDQPIAAFAYDPMDAETGRLFAGGGGIALTRDAHGNVVRSAVSCRGTAVERPGEPIWVGKLGGPETLRFDFRWSPADELQVLADRDRGAQSFTYDARGRIAQKRHEKRAWTEDYVLSPRGDVRWIGGRAQSHLVGGRLVLTNGATLTYDARGRLVKKVEGTAVTTYSWSVLGLLSGMTLPDRTRLEFVYDGFARRLEKRVVRRDEAMVRHRYRWDGEDLLEETVERQASTGGAGAPFTLLERRRYAYSPDSPAPVAQAVDTEAGAGAWKYFVHRDGAPLPLALVDADGTVDQVFETEAYGRVIAGDAAATLSRFPGHWYEPETGLHYNRWRYFDPVSATYLSPEPLGLEGGLEAYGYVSGRPLAVIDADGLMRSTVTSRRGGGPTQTGYSARDPRTPPTEPGSNEPYQRQLHPAVAAALPTRNAMPRPAGGCSEPDAVSRYLQDYERRNGVSCDPGTPRGQRHLRRALRRMGSIGSNDSDPNATACAPCPNCSQMLSRLYAMAGAGQPPPVTPASPPPPRNAPPGTPLPPPTAARGALPNTQLRNDINAGNVADANRANTARYAETLDQQVAAGQMSRAERDRRVGRVGGMNPGTYDYVNGQWQQL</sequence>
<feature type="region of interest" description="Disordered" evidence="1">
    <location>
        <begin position="705"/>
        <end position="739"/>
    </location>
</feature>
<dbReference type="PRINTS" id="PR00394">
    <property type="entry name" value="RHSPROTEIN"/>
</dbReference>